<dbReference type="EMBL" id="GL765379">
    <property type="protein sequence ID" value="EFZ16495.1"/>
    <property type="molecule type" value="Genomic_DNA"/>
</dbReference>
<dbReference type="AlphaFoldDB" id="E9ISF8"/>
<evidence type="ECO:0000313" key="1">
    <source>
        <dbReference type="EMBL" id="EFZ16495.1"/>
    </source>
</evidence>
<name>E9ISF8_SOLIN</name>
<accession>E9ISF8</accession>
<dbReference type="OMA" id="FICEMVS"/>
<gene>
    <name evidence="1" type="ORF">SINV_04298</name>
</gene>
<reference evidence="1" key="1">
    <citation type="journal article" date="2011" name="Proc. Natl. Acad. Sci. U.S.A.">
        <title>The genome of the fire ant Solenopsis invicta.</title>
        <authorList>
            <person name="Wurm Y."/>
            <person name="Wang J."/>
            <person name="Riba-Grognuz O."/>
            <person name="Corona M."/>
            <person name="Nygaard S."/>
            <person name="Hunt B.G."/>
            <person name="Ingram K.K."/>
            <person name="Falquet L."/>
            <person name="Nipitwattanaphon M."/>
            <person name="Gotzek D."/>
            <person name="Dijkstra M.B."/>
            <person name="Oettler J."/>
            <person name="Comtesse F."/>
            <person name="Shih C.J."/>
            <person name="Wu W.J."/>
            <person name="Yang C.C."/>
            <person name="Thomas J."/>
            <person name="Beaudoing E."/>
            <person name="Pradervand S."/>
            <person name="Flegel V."/>
            <person name="Cook E.D."/>
            <person name="Fabbretti R."/>
            <person name="Stockinger H."/>
            <person name="Long L."/>
            <person name="Farmerie W.G."/>
            <person name="Oakey J."/>
            <person name="Boomsma J.J."/>
            <person name="Pamilo P."/>
            <person name="Yi S.V."/>
            <person name="Heinze J."/>
            <person name="Goodisman M.A."/>
            <person name="Farinelli L."/>
            <person name="Harshman K."/>
            <person name="Hulo N."/>
            <person name="Cerutti L."/>
            <person name="Xenarios I."/>
            <person name="Shoemaker D."/>
            <person name="Keller L."/>
        </authorList>
    </citation>
    <scope>NUCLEOTIDE SEQUENCE [LARGE SCALE GENOMIC DNA]</scope>
</reference>
<dbReference type="HOGENOM" id="CLU_1840189_0_0_1"/>
<protein>
    <submittedName>
        <fullName evidence="1">Uncharacterized protein</fullName>
    </submittedName>
</protein>
<proteinExistence type="predicted"/>
<feature type="non-terminal residue" evidence="1">
    <location>
        <position position="1"/>
    </location>
</feature>
<feature type="non-terminal residue" evidence="1">
    <location>
        <position position="140"/>
    </location>
</feature>
<sequence length="140" mass="16608">YLIERRTDLAYTEMLNESKVIAEKLDCEISFPAFNTVRPRKQRPMFDYESRDDAIQNPELHFKVNFYFFLLDTAITTLDERFELLTDHNSCFSFLHSLDTLTKLYSNDKFKYCIDLQNKLTDFGTNHSDINAIDLQNEIE</sequence>
<organism>
    <name type="scientific">Solenopsis invicta</name>
    <name type="common">Red imported fire ant</name>
    <name type="synonym">Solenopsis wagneri</name>
    <dbReference type="NCBI Taxonomy" id="13686"/>
    <lineage>
        <taxon>Eukaryota</taxon>
        <taxon>Metazoa</taxon>
        <taxon>Ecdysozoa</taxon>
        <taxon>Arthropoda</taxon>
        <taxon>Hexapoda</taxon>
        <taxon>Insecta</taxon>
        <taxon>Pterygota</taxon>
        <taxon>Neoptera</taxon>
        <taxon>Endopterygota</taxon>
        <taxon>Hymenoptera</taxon>
        <taxon>Apocrita</taxon>
        <taxon>Aculeata</taxon>
        <taxon>Formicoidea</taxon>
        <taxon>Formicidae</taxon>
        <taxon>Myrmicinae</taxon>
        <taxon>Solenopsis</taxon>
    </lineage>
</organism>